<name>A0A4R1KGV7_9GAMM</name>
<dbReference type="EMBL" id="SMGD01000001">
    <property type="protein sequence ID" value="TCK63944.1"/>
    <property type="molecule type" value="Genomic_DNA"/>
</dbReference>
<dbReference type="PANTHER" id="PTHR44591">
    <property type="entry name" value="STRESS RESPONSE REGULATOR PROTEIN 1"/>
    <property type="match status" value="1"/>
</dbReference>
<dbReference type="PROSITE" id="PS50110">
    <property type="entry name" value="RESPONSE_REGULATORY"/>
    <property type="match status" value="2"/>
</dbReference>
<feature type="modified residue" description="4-aspartylphosphate" evidence="2">
    <location>
        <position position="197"/>
    </location>
</feature>
<sequence>MESLSLSELTILLVEPSQTQRNIIHKRLHEAGIDQFLFAENCASAYDVAVSKFPDLVISPMYFDDGTATDLIESLRNNTLLESTAYMLISSEDKFHSLDAIKQAGVVAILPKPFQFSDLVNALNATLSYIEPEEQDDNELQSLRDISVLVVDDSKTAQNHITKVLQNIGVVDIRRANDGKQGLEELATRAADLVISDYNMPVMNGAAFVEALRHSEAFKSIPVMMVTSEDNTAKLNGVRQSGVSALVDKPFDITDVKRILMNMLR</sequence>
<comment type="caution">
    <text evidence="4">The sequence shown here is derived from an EMBL/GenBank/DDBJ whole genome shotgun (WGS) entry which is preliminary data.</text>
</comment>
<gene>
    <name evidence="4" type="ORF">EV690_0058</name>
</gene>
<dbReference type="SMART" id="SM00448">
    <property type="entry name" value="REC"/>
    <property type="match status" value="2"/>
</dbReference>
<evidence type="ECO:0000313" key="4">
    <source>
        <dbReference type="EMBL" id="TCK63944.1"/>
    </source>
</evidence>
<accession>A0A4R1KGV7</accession>
<dbReference type="Gene3D" id="3.40.50.2300">
    <property type="match status" value="2"/>
</dbReference>
<keyword evidence="5" id="KW-1185">Reference proteome</keyword>
<protein>
    <submittedName>
        <fullName evidence="4">Response regulator receiver protein</fullName>
    </submittedName>
</protein>
<feature type="domain" description="Response regulatory" evidence="3">
    <location>
        <begin position="10"/>
        <end position="127"/>
    </location>
</feature>
<comment type="caution">
    <text evidence="2">Lacks conserved residue(s) required for the propagation of feature annotation.</text>
</comment>
<keyword evidence="1 2" id="KW-0597">Phosphoprotein</keyword>
<dbReference type="Pfam" id="PF00072">
    <property type="entry name" value="Response_reg"/>
    <property type="match status" value="2"/>
</dbReference>
<dbReference type="RefSeq" id="WP_131910946.1">
    <property type="nucleotide sequence ID" value="NZ_OU594967.1"/>
</dbReference>
<dbReference type="AlphaFoldDB" id="A0A4R1KGV7"/>
<feature type="domain" description="Response regulatory" evidence="3">
    <location>
        <begin position="147"/>
        <end position="264"/>
    </location>
</feature>
<dbReference type="SUPFAM" id="SSF52172">
    <property type="entry name" value="CheY-like"/>
    <property type="match status" value="2"/>
</dbReference>
<evidence type="ECO:0000259" key="3">
    <source>
        <dbReference type="PROSITE" id="PS50110"/>
    </source>
</evidence>
<organism evidence="4 5">
    <name type="scientific">Celerinatantimonas diazotrophica</name>
    <dbReference type="NCBI Taxonomy" id="412034"/>
    <lineage>
        <taxon>Bacteria</taxon>
        <taxon>Pseudomonadati</taxon>
        <taxon>Pseudomonadota</taxon>
        <taxon>Gammaproteobacteria</taxon>
        <taxon>Celerinatantimonadaceae</taxon>
        <taxon>Celerinatantimonas</taxon>
    </lineage>
</organism>
<proteinExistence type="predicted"/>
<dbReference type="OrthoDB" id="9800897at2"/>
<dbReference type="InterPro" id="IPR011006">
    <property type="entry name" value="CheY-like_superfamily"/>
</dbReference>
<evidence type="ECO:0000313" key="5">
    <source>
        <dbReference type="Proteomes" id="UP000295565"/>
    </source>
</evidence>
<evidence type="ECO:0000256" key="2">
    <source>
        <dbReference type="PROSITE-ProRule" id="PRU00169"/>
    </source>
</evidence>
<dbReference type="GO" id="GO:0000160">
    <property type="term" value="P:phosphorelay signal transduction system"/>
    <property type="evidence" value="ECO:0007669"/>
    <property type="project" value="InterPro"/>
</dbReference>
<evidence type="ECO:0000256" key="1">
    <source>
        <dbReference type="ARBA" id="ARBA00022553"/>
    </source>
</evidence>
<reference evidence="4 5" key="1">
    <citation type="submission" date="2019-03" db="EMBL/GenBank/DDBJ databases">
        <title>Genomic Encyclopedia of Type Strains, Phase IV (KMG-IV): sequencing the most valuable type-strain genomes for metagenomic binning, comparative biology and taxonomic classification.</title>
        <authorList>
            <person name="Goeker M."/>
        </authorList>
    </citation>
    <scope>NUCLEOTIDE SEQUENCE [LARGE SCALE GENOMIC DNA]</scope>
    <source>
        <strain evidence="4 5">DSM 18577</strain>
    </source>
</reference>
<dbReference type="Proteomes" id="UP000295565">
    <property type="component" value="Unassembled WGS sequence"/>
</dbReference>
<dbReference type="PANTHER" id="PTHR44591:SF3">
    <property type="entry name" value="RESPONSE REGULATORY DOMAIN-CONTAINING PROTEIN"/>
    <property type="match status" value="1"/>
</dbReference>
<dbReference type="InterPro" id="IPR001789">
    <property type="entry name" value="Sig_transdc_resp-reg_receiver"/>
</dbReference>
<dbReference type="InterPro" id="IPR050595">
    <property type="entry name" value="Bact_response_regulator"/>
</dbReference>